<keyword evidence="3" id="KW-0732">Signal</keyword>
<gene>
    <name evidence="4" type="ORF">San01_41190</name>
</gene>
<organism evidence="4 5">
    <name type="scientific">Streptomyces angustmyceticus</name>
    <dbReference type="NCBI Taxonomy" id="285578"/>
    <lineage>
        <taxon>Bacteria</taxon>
        <taxon>Bacillati</taxon>
        <taxon>Actinomycetota</taxon>
        <taxon>Actinomycetes</taxon>
        <taxon>Kitasatosporales</taxon>
        <taxon>Streptomycetaceae</taxon>
        <taxon>Streptomyces</taxon>
    </lineage>
</organism>
<name>A0A5J4LHV1_9ACTN</name>
<feature type="compositionally biased region" description="Basic and acidic residues" evidence="1">
    <location>
        <begin position="33"/>
        <end position="43"/>
    </location>
</feature>
<comment type="caution">
    <text evidence="4">The sequence shown here is derived from an EMBL/GenBank/DDBJ whole genome shotgun (WGS) entry which is preliminary data.</text>
</comment>
<keyword evidence="2" id="KW-1133">Transmembrane helix</keyword>
<dbReference type="RefSeq" id="WP_143589135.1">
    <property type="nucleotide sequence ID" value="NZ_BLAG01000011.1"/>
</dbReference>
<evidence type="ECO:0000256" key="3">
    <source>
        <dbReference type="SAM" id="SignalP"/>
    </source>
</evidence>
<reference evidence="4 5" key="1">
    <citation type="submission" date="2019-10" db="EMBL/GenBank/DDBJ databases">
        <title>Whole genome shotgun sequence of Streptomyces angustmyceticus NBRC 3934.</title>
        <authorList>
            <person name="Hosoyama A."/>
            <person name="Ichikawa N."/>
            <person name="Kimura A."/>
            <person name="Kitahashi Y."/>
            <person name="Komaki H."/>
            <person name="Uohara A."/>
        </authorList>
    </citation>
    <scope>NUCLEOTIDE SEQUENCE [LARGE SCALE GENOMIC DNA]</scope>
    <source>
        <strain evidence="4 5">NBRC 3934</strain>
    </source>
</reference>
<evidence type="ECO:0000256" key="2">
    <source>
        <dbReference type="SAM" id="Phobius"/>
    </source>
</evidence>
<dbReference type="GeneID" id="96752757"/>
<feature type="transmembrane region" description="Helical" evidence="2">
    <location>
        <begin position="287"/>
        <end position="306"/>
    </location>
</feature>
<keyword evidence="5" id="KW-1185">Reference proteome</keyword>
<feature type="compositionally biased region" description="Pro residues" evidence="1">
    <location>
        <begin position="243"/>
        <end position="253"/>
    </location>
</feature>
<evidence type="ECO:0000313" key="4">
    <source>
        <dbReference type="EMBL" id="GES31632.1"/>
    </source>
</evidence>
<feature type="chain" id="PRO_5023808210" description="Gram-positive cocci surface proteins LPxTG domain-containing protein" evidence="3">
    <location>
        <begin position="33"/>
        <end position="311"/>
    </location>
</feature>
<keyword evidence="2" id="KW-0812">Transmembrane</keyword>
<sequence length="311" mass="32967">MVAPGFRSRIATGLLVAAVVLPVPIGATSAAAADRRAPSDRPPHFVRPGDQPEDDFAQEEAGAEEYAFDGDGADDFAGDRRPVDGRGGEGRRRYHGRHGHPGAPARFPELPPRFSGMPESFPDFPHRPSRHFGGPRMHGRWHHRPHHPFGPAFIGPAGPPYPLPGSDYGSVDYPRRGHHGPSAGADSPDADRAYQRPGRRAPAPKHHRPSASAAPATGESPARSSSSRRFDVADRLTQHPYEALPPLPTPAPPDKGVRSGPDSADGDVVATAGPYALESPGAPVERVLPLGAGLALTGLGLAFFALRLRRS</sequence>
<dbReference type="AlphaFoldDB" id="A0A5J4LHV1"/>
<feature type="region of interest" description="Disordered" evidence="1">
    <location>
        <begin position="29"/>
        <end position="269"/>
    </location>
</feature>
<dbReference type="EMBL" id="BLAG01000011">
    <property type="protein sequence ID" value="GES31632.1"/>
    <property type="molecule type" value="Genomic_DNA"/>
</dbReference>
<feature type="compositionally biased region" description="Basic and acidic residues" evidence="1">
    <location>
        <begin position="77"/>
        <end position="91"/>
    </location>
</feature>
<feature type="compositionally biased region" description="Acidic residues" evidence="1">
    <location>
        <begin position="51"/>
        <end position="76"/>
    </location>
</feature>
<feature type="compositionally biased region" description="Basic residues" evidence="1">
    <location>
        <begin position="197"/>
        <end position="209"/>
    </location>
</feature>
<evidence type="ECO:0000256" key="1">
    <source>
        <dbReference type="SAM" id="MobiDB-lite"/>
    </source>
</evidence>
<feature type="compositionally biased region" description="Basic residues" evidence="1">
    <location>
        <begin position="137"/>
        <end position="147"/>
    </location>
</feature>
<evidence type="ECO:0000313" key="5">
    <source>
        <dbReference type="Proteomes" id="UP000325598"/>
    </source>
</evidence>
<dbReference type="OrthoDB" id="4339048at2"/>
<evidence type="ECO:0008006" key="6">
    <source>
        <dbReference type="Google" id="ProtNLM"/>
    </source>
</evidence>
<keyword evidence="2" id="KW-0472">Membrane</keyword>
<feature type="compositionally biased region" description="Basic and acidic residues" evidence="1">
    <location>
        <begin position="228"/>
        <end position="237"/>
    </location>
</feature>
<protein>
    <recommendedName>
        <fullName evidence="6">Gram-positive cocci surface proteins LPxTG domain-containing protein</fullName>
    </recommendedName>
</protein>
<feature type="signal peptide" evidence="3">
    <location>
        <begin position="1"/>
        <end position="32"/>
    </location>
</feature>
<accession>A0A5J4LHV1</accession>
<dbReference type="Proteomes" id="UP000325598">
    <property type="component" value="Unassembled WGS sequence"/>
</dbReference>
<proteinExistence type="predicted"/>